<dbReference type="SUPFAM" id="SSF51316">
    <property type="entry name" value="Mss4-like"/>
    <property type="match status" value="1"/>
</dbReference>
<feature type="domain" description="CENP-V/GFA" evidence="4">
    <location>
        <begin position="6"/>
        <end position="119"/>
    </location>
</feature>
<evidence type="ECO:0000313" key="6">
    <source>
        <dbReference type="Proteomes" id="UP001165498"/>
    </source>
</evidence>
<comment type="caution">
    <text evidence="5">The sequence shown here is derived from an EMBL/GenBank/DDBJ whole genome shotgun (WGS) entry which is preliminary data.</text>
</comment>
<dbReference type="InterPro" id="IPR052355">
    <property type="entry name" value="CENP-V-like"/>
</dbReference>
<name>A0ABT1QTG1_9GAMM</name>
<evidence type="ECO:0000313" key="5">
    <source>
        <dbReference type="EMBL" id="MCQ4165551.1"/>
    </source>
</evidence>
<evidence type="ECO:0000256" key="2">
    <source>
        <dbReference type="ARBA" id="ARBA00022723"/>
    </source>
</evidence>
<dbReference type="Proteomes" id="UP001165498">
    <property type="component" value="Unassembled WGS sequence"/>
</dbReference>
<evidence type="ECO:0000256" key="3">
    <source>
        <dbReference type="ARBA" id="ARBA00022833"/>
    </source>
</evidence>
<dbReference type="Gene3D" id="2.170.150.70">
    <property type="match status" value="1"/>
</dbReference>
<comment type="similarity">
    <text evidence="1">Belongs to the Gfa family.</text>
</comment>
<sequence>MSKKTYTGSCHCGAVRYEADIDLEAGTGRCNCSICSKLRKWGVTIKPEDFRLLSGADDLSDYQFNTRSGHHRFCRHCGVHAFGDGYVEEIGGAYYSVNVACLDNIDHAVLGTLPVQYFDGLHDNWFNTPEHTKHL</sequence>
<gene>
    <name evidence="5" type="ORF">NM961_12605</name>
</gene>
<accession>A0ABT1QTG1</accession>
<dbReference type="InterPro" id="IPR011057">
    <property type="entry name" value="Mss4-like_sf"/>
</dbReference>
<dbReference type="InterPro" id="IPR006913">
    <property type="entry name" value="CENP-V/GFA"/>
</dbReference>
<evidence type="ECO:0000256" key="1">
    <source>
        <dbReference type="ARBA" id="ARBA00005495"/>
    </source>
</evidence>
<reference evidence="5" key="1">
    <citation type="submission" date="2022-07" db="EMBL/GenBank/DDBJ databases">
        <title>Tahibacter sp., a new gammaproteobacterium isolated from the silt sample collected at pig farm.</title>
        <authorList>
            <person name="Chen H."/>
        </authorList>
    </citation>
    <scope>NUCLEOTIDE SEQUENCE</scope>
    <source>
        <strain evidence="5">P2K</strain>
    </source>
</reference>
<keyword evidence="2" id="KW-0479">Metal-binding</keyword>
<organism evidence="5 6">
    <name type="scientific">Tahibacter harae</name>
    <dbReference type="NCBI Taxonomy" id="2963937"/>
    <lineage>
        <taxon>Bacteria</taxon>
        <taxon>Pseudomonadati</taxon>
        <taxon>Pseudomonadota</taxon>
        <taxon>Gammaproteobacteria</taxon>
        <taxon>Lysobacterales</taxon>
        <taxon>Rhodanobacteraceae</taxon>
        <taxon>Tahibacter</taxon>
    </lineage>
</organism>
<evidence type="ECO:0000259" key="4">
    <source>
        <dbReference type="PROSITE" id="PS51891"/>
    </source>
</evidence>
<dbReference type="Pfam" id="PF04828">
    <property type="entry name" value="GFA"/>
    <property type="match status" value="1"/>
</dbReference>
<protein>
    <submittedName>
        <fullName evidence="5">GFA family protein</fullName>
    </submittedName>
</protein>
<dbReference type="PANTHER" id="PTHR28620">
    <property type="entry name" value="CENTROMERE PROTEIN V"/>
    <property type="match status" value="1"/>
</dbReference>
<dbReference type="PROSITE" id="PS51891">
    <property type="entry name" value="CENP_V_GFA"/>
    <property type="match status" value="1"/>
</dbReference>
<proteinExistence type="inferred from homology"/>
<keyword evidence="3" id="KW-0862">Zinc</keyword>
<dbReference type="PANTHER" id="PTHR28620:SF1">
    <property type="entry name" value="CENP-V_GFA DOMAIN-CONTAINING PROTEIN"/>
    <property type="match status" value="1"/>
</dbReference>
<dbReference type="EMBL" id="JANFQO010000010">
    <property type="protein sequence ID" value="MCQ4165551.1"/>
    <property type="molecule type" value="Genomic_DNA"/>
</dbReference>
<dbReference type="RefSeq" id="WP_255914740.1">
    <property type="nucleotide sequence ID" value="NZ_JANFQO010000010.1"/>
</dbReference>
<keyword evidence="6" id="KW-1185">Reference proteome</keyword>